<protein>
    <submittedName>
        <fullName evidence="1">Uncharacterized protein</fullName>
    </submittedName>
</protein>
<dbReference type="Proteomes" id="UP000007800">
    <property type="component" value="Unassembled WGS sequence"/>
</dbReference>
<proteinExistence type="predicted"/>
<dbReference type="AlphaFoldDB" id="C5KYN1"/>
<accession>C5KYN1</accession>
<evidence type="ECO:0000313" key="1">
    <source>
        <dbReference type="EMBL" id="EER10409.1"/>
    </source>
</evidence>
<dbReference type="GeneID" id="9038264"/>
<evidence type="ECO:0000313" key="2">
    <source>
        <dbReference type="Proteomes" id="UP000007800"/>
    </source>
</evidence>
<organism evidence="2">
    <name type="scientific">Perkinsus marinus (strain ATCC 50983 / TXsc)</name>
    <dbReference type="NCBI Taxonomy" id="423536"/>
    <lineage>
        <taxon>Eukaryota</taxon>
        <taxon>Sar</taxon>
        <taxon>Alveolata</taxon>
        <taxon>Perkinsozoa</taxon>
        <taxon>Perkinsea</taxon>
        <taxon>Perkinsida</taxon>
        <taxon>Perkinsidae</taxon>
        <taxon>Perkinsus</taxon>
    </lineage>
</organism>
<gene>
    <name evidence="1" type="ORF">Pmar_PMAR016257</name>
</gene>
<dbReference type="EMBL" id="GG677447">
    <property type="protein sequence ID" value="EER10409.1"/>
    <property type="molecule type" value="Genomic_DNA"/>
</dbReference>
<dbReference type="OrthoDB" id="10605213at2759"/>
<reference evidence="1 2" key="1">
    <citation type="submission" date="2008-07" db="EMBL/GenBank/DDBJ databases">
        <authorList>
            <person name="El-Sayed N."/>
            <person name="Caler E."/>
            <person name="Inman J."/>
            <person name="Amedeo P."/>
            <person name="Hass B."/>
            <person name="Wortman J."/>
        </authorList>
    </citation>
    <scope>NUCLEOTIDE SEQUENCE [LARGE SCALE GENOMIC DNA]</scope>
    <source>
        <strain evidence="2">ATCC 50983 / TXsc</strain>
    </source>
</reference>
<sequence length="89" mass="9809">MAAKAAACEWDEGDVIVLDVSARKNKNNGLSILEQYGSVQPIPSLVWQQSELVNDALDRGEVDKGLRLATSLIQSGPIFRDIVRIFVLR</sequence>
<dbReference type="InParanoid" id="C5KYN1"/>
<name>C5KYN1_PERM5</name>
<keyword evidence="2" id="KW-1185">Reference proteome</keyword>
<dbReference type="RefSeq" id="XP_002778614.1">
    <property type="nucleotide sequence ID" value="XM_002778568.1"/>
</dbReference>